<keyword evidence="5 11" id="KW-0150">Chloroplast</keyword>
<keyword evidence="9 11" id="KW-0408">Iron</keyword>
<keyword evidence="10 11" id="KW-0411">Iron-sulfur</keyword>
<dbReference type="InterPro" id="IPR010241">
    <property type="entry name" value="Fd_pln"/>
</dbReference>
<comment type="cofactor">
    <cofactor evidence="11">
        <name>[2Fe-2S] cluster</name>
        <dbReference type="ChEBI" id="CHEBI:190135"/>
    </cofactor>
    <text evidence="11">Binds 1 [2Fe-2S] cluster.</text>
</comment>
<dbReference type="PROSITE" id="PS00197">
    <property type="entry name" value="2FE2S_FER_1"/>
    <property type="match status" value="1"/>
</dbReference>
<keyword evidence="7 11" id="KW-0479">Metal-binding</keyword>
<dbReference type="InterPro" id="IPR012675">
    <property type="entry name" value="Beta-grasp_dom_sf"/>
</dbReference>
<comment type="similarity">
    <text evidence="3 11">Belongs to the 2Fe2S plant-type ferredoxin family.</text>
</comment>
<keyword evidence="11" id="KW-0934">Plastid</keyword>
<dbReference type="InterPro" id="IPR036010">
    <property type="entry name" value="2Fe-2S_ferredoxin-like_sf"/>
</dbReference>
<keyword evidence="14" id="KW-1185">Reference proteome</keyword>
<feature type="domain" description="2Fe-2S ferredoxin-type" evidence="12">
    <location>
        <begin position="72"/>
        <end position="162"/>
    </location>
</feature>
<dbReference type="NCBIfam" id="TIGR02008">
    <property type="entry name" value="fdx_plant"/>
    <property type="match status" value="1"/>
</dbReference>
<name>A0A371F5J4_MUCPR</name>
<dbReference type="EMBL" id="QJKJ01010475">
    <property type="protein sequence ID" value="RDX73578.1"/>
    <property type="molecule type" value="Genomic_DNA"/>
</dbReference>
<organism evidence="13 14">
    <name type="scientific">Mucuna pruriens</name>
    <name type="common">Velvet bean</name>
    <name type="synonym">Dolichos pruriens</name>
    <dbReference type="NCBI Taxonomy" id="157652"/>
    <lineage>
        <taxon>Eukaryota</taxon>
        <taxon>Viridiplantae</taxon>
        <taxon>Streptophyta</taxon>
        <taxon>Embryophyta</taxon>
        <taxon>Tracheophyta</taxon>
        <taxon>Spermatophyta</taxon>
        <taxon>Magnoliopsida</taxon>
        <taxon>eudicotyledons</taxon>
        <taxon>Gunneridae</taxon>
        <taxon>Pentapetalae</taxon>
        <taxon>rosids</taxon>
        <taxon>fabids</taxon>
        <taxon>Fabales</taxon>
        <taxon>Fabaceae</taxon>
        <taxon>Papilionoideae</taxon>
        <taxon>50 kb inversion clade</taxon>
        <taxon>NPAAA clade</taxon>
        <taxon>indigoferoid/millettioid clade</taxon>
        <taxon>Phaseoleae</taxon>
        <taxon>Mucuna</taxon>
    </lineage>
</organism>
<accession>A0A371F5J4</accession>
<evidence type="ECO:0000256" key="4">
    <source>
        <dbReference type="ARBA" id="ARBA00022448"/>
    </source>
</evidence>
<proteinExistence type="inferred from homology"/>
<dbReference type="GO" id="GO:0009570">
    <property type="term" value="C:chloroplast stroma"/>
    <property type="evidence" value="ECO:0007669"/>
    <property type="project" value="TreeGrafter"/>
</dbReference>
<dbReference type="InterPro" id="IPR006058">
    <property type="entry name" value="2Fe2S_fd_BS"/>
</dbReference>
<comment type="subcellular location">
    <subcellularLocation>
        <location evidence="2 11">Plastid</location>
        <location evidence="2 11">Chloroplast</location>
    </subcellularLocation>
</comment>
<keyword evidence="4 11" id="KW-0813">Transport</keyword>
<dbReference type="GO" id="GO:0051537">
    <property type="term" value="F:2 iron, 2 sulfur cluster binding"/>
    <property type="evidence" value="ECO:0007669"/>
    <property type="project" value="UniProtKB-KW"/>
</dbReference>
<dbReference type="GO" id="GO:0046872">
    <property type="term" value="F:metal ion binding"/>
    <property type="evidence" value="ECO:0007669"/>
    <property type="project" value="UniProtKB-KW"/>
</dbReference>
<gene>
    <name evidence="13" type="ORF">CR513_46792</name>
</gene>
<reference evidence="13" key="1">
    <citation type="submission" date="2018-05" db="EMBL/GenBank/DDBJ databases">
        <title>Draft genome of Mucuna pruriens seed.</title>
        <authorList>
            <person name="Nnadi N.E."/>
            <person name="Vos R."/>
            <person name="Hasami M.H."/>
            <person name="Devisetty U.K."/>
            <person name="Aguiy J.C."/>
        </authorList>
    </citation>
    <scope>NUCLEOTIDE SEQUENCE [LARGE SCALE GENOMIC DNA]</scope>
    <source>
        <strain evidence="13">JCA_2017</strain>
    </source>
</reference>
<keyword evidence="6 11" id="KW-0001">2Fe-2S</keyword>
<evidence type="ECO:0000259" key="12">
    <source>
        <dbReference type="PROSITE" id="PS51085"/>
    </source>
</evidence>
<dbReference type="Pfam" id="PF00111">
    <property type="entry name" value="Fer2"/>
    <property type="match status" value="1"/>
</dbReference>
<evidence type="ECO:0000256" key="7">
    <source>
        <dbReference type="ARBA" id="ARBA00022723"/>
    </source>
</evidence>
<feature type="non-terminal residue" evidence="13">
    <location>
        <position position="1"/>
    </location>
</feature>
<dbReference type="CDD" id="cd00207">
    <property type="entry name" value="fer2"/>
    <property type="match status" value="1"/>
</dbReference>
<evidence type="ECO:0000256" key="5">
    <source>
        <dbReference type="ARBA" id="ARBA00022528"/>
    </source>
</evidence>
<dbReference type="SUPFAM" id="SSF54292">
    <property type="entry name" value="2Fe-2S ferredoxin-like"/>
    <property type="match status" value="1"/>
</dbReference>
<dbReference type="AlphaFoldDB" id="A0A371F5J4"/>
<evidence type="ECO:0000256" key="2">
    <source>
        <dbReference type="ARBA" id="ARBA00004229"/>
    </source>
</evidence>
<dbReference type="GO" id="GO:0022900">
    <property type="term" value="P:electron transport chain"/>
    <property type="evidence" value="ECO:0007669"/>
    <property type="project" value="InterPro"/>
</dbReference>
<evidence type="ECO:0000256" key="9">
    <source>
        <dbReference type="ARBA" id="ARBA00023004"/>
    </source>
</evidence>
<dbReference type="STRING" id="157652.A0A371F5J4"/>
<evidence type="ECO:0000256" key="3">
    <source>
        <dbReference type="ARBA" id="ARBA00007874"/>
    </source>
</evidence>
<keyword evidence="8 11" id="KW-0249">Electron transport</keyword>
<evidence type="ECO:0000256" key="6">
    <source>
        <dbReference type="ARBA" id="ARBA00022714"/>
    </source>
</evidence>
<evidence type="ECO:0000256" key="8">
    <source>
        <dbReference type="ARBA" id="ARBA00022982"/>
    </source>
</evidence>
<dbReference type="Gene3D" id="3.10.20.30">
    <property type="match status" value="1"/>
</dbReference>
<dbReference type="InterPro" id="IPR001041">
    <property type="entry name" value="2Fe-2S_ferredoxin-type"/>
</dbReference>
<evidence type="ECO:0000256" key="11">
    <source>
        <dbReference type="RuleBase" id="RU364001"/>
    </source>
</evidence>
<evidence type="ECO:0000256" key="1">
    <source>
        <dbReference type="ARBA" id="ARBA00003532"/>
    </source>
</evidence>
<dbReference type="FunFam" id="3.10.20.30:FF:000014">
    <property type="entry name" value="Ferredoxin"/>
    <property type="match status" value="1"/>
</dbReference>
<protein>
    <recommendedName>
        <fullName evidence="11">Ferredoxin</fullName>
    </recommendedName>
</protein>
<comment type="function">
    <text evidence="1 11">Ferredoxins are iron-sulfur proteins that transfer electrons in a wide variety of metabolic reactions.</text>
</comment>
<dbReference type="Proteomes" id="UP000257109">
    <property type="component" value="Unassembled WGS sequence"/>
</dbReference>
<evidence type="ECO:0000256" key="10">
    <source>
        <dbReference type="ARBA" id="ARBA00023014"/>
    </source>
</evidence>
<sequence>MSGSYNHKLPIDKKKKKEVSRKRMASTVPLCGSLGSTTFLRKQALKAFPVNIKAVFGVKGGCGGRVTAMAIHKVKLVTPVGEKEFKCPDDEYILDKAEEVGLDLPYSCRAGACSSCAAKVVTGKVDQSDGSYLDDDQINKGFILTCVSYPKSDVVILTNKEDELLSYTLKAEMMDMPISLIANLR</sequence>
<evidence type="ECO:0000313" key="13">
    <source>
        <dbReference type="EMBL" id="RDX73578.1"/>
    </source>
</evidence>
<dbReference type="PROSITE" id="PS51085">
    <property type="entry name" value="2FE2S_FER_2"/>
    <property type="match status" value="1"/>
</dbReference>
<dbReference type="PANTHER" id="PTHR43112:SF3">
    <property type="entry name" value="FERREDOXIN-2, CHLOROPLASTIC"/>
    <property type="match status" value="1"/>
</dbReference>
<dbReference type="OrthoDB" id="1885901at2759"/>
<comment type="caution">
    <text evidence="13">The sequence shown here is derived from an EMBL/GenBank/DDBJ whole genome shotgun (WGS) entry which is preliminary data.</text>
</comment>
<evidence type="ECO:0000313" key="14">
    <source>
        <dbReference type="Proteomes" id="UP000257109"/>
    </source>
</evidence>
<dbReference type="PANTHER" id="PTHR43112">
    <property type="entry name" value="FERREDOXIN"/>
    <property type="match status" value="1"/>
</dbReference>
<dbReference type="GO" id="GO:0009055">
    <property type="term" value="F:electron transfer activity"/>
    <property type="evidence" value="ECO:0007669"/>
    <property type="project" value="InterPro"/>
</dbReference>